<protein>
    <submittedName>
        <fullName evidence="2">Uncharacterized protein</fullName>
    </submittedName>
</protein>
<reference evidence="2" key="1">
    <citation type="submission" date="2025-08" db="UniProtKB">
        <authorList>
            <consortium name="RefSeq"/>
        </authorList>
    </citation>
    <scope>IDENTIFICATION</scope>
    <source>
        <strain evidence="2">MV-25-SWS-2005</strain>
        <tissue evidence="2">Whole body</tissue>
    </source>
</reference>
<dbReference type="KEGG" id="dpo:117184521"/>
<accession>A0A6I8W591</accession>
<gene>
    <name evidence="2" type="primary">LOC117184521</name>
</gene>
<evidence type="ECO:0000313" key="1">
    <source>
        <dbReference type="Proteomes" id="UP000001819"/>
    </source>
</evidence>
<keyword evidence="1" id="KW-1185">Reference proteome</keyword>
<proteinExistence type="predicted"/>
<dbReference type="Proteomes" id="UP000001819">
    <property type="component" value="Chromosome X"/>
</dbReference>
<evidence type="ECO:0000313" key="2">
    <source>
        <dbReference type="RefSeq" id="XP_033238503.1"/>
    </source>
</evidence>
<dbReference type="InParanoid" id="A0A6I8W591"/>
<name>A0A6I8W591_DROPS</name>
<dbReference type="RefSeq" id="XP_033238503.1">
    <property type="nucleotide sequence ID" value="XM_033382612.1"/>
</dbReference>
<organism evidence="1 2">
    <name type="scientific">Drosophila pseudoobscura pseudoobscura</name>
    <name type="common">Fruit fly</name>
    <dbReference type="NCBI Taxonomy" id="46245"/>
    <lineage>
        <taxon>Eukaryota</taxon>
        <taxon>Metazoa</taxon>
        <taxon>Ecdysozoa</taxon>
        <taxon>Arthropoda</taxon>
        <taxon>Hexapoda</taxon>
        <taxon>Insecta</taxon>
        <taxon>Pterygota</taxon>
        <taxon>Neoptera</taxon>
        <taxon>Endopterygota</taxon>
        <taxon>Diptera</taxon>
        <taxon>Brachycera</taxon>
        <taxon>Muscomorpha</taxon>
        <taxon>Ephydroidea</taxon>
        <taxon>Drosophilidae</taxon>
        <taxon>Drosophila</taxon>
        <taxon>Sophophora</taxon>
    </lineage>
</organism>
<sequence length="113" mass="12977">MYSHSMLHNEGPVASAVESDTDADLLLWHRFHSLYGFEEEPKEIKAAVLAVKRYQGANIRDLQSRRQLLSRLLGDGCALRLWRGPMDDQCDEWTRVIKTVAQCSHRQLKAIKV</sequence>
<dbReference type="AlphaFoldDB" id="A0A6I8W591"/>